<feature type="region of interest" description="Disordered" evidence="1">
    <location>
        <begin position="364"/>
        <end position="392"/>
    </location>
</feature>
<dbReference type="InterPro" id="IPR005036">
    <property type="entry name" value="CBM21_dom"/>
</dbReference>
<feature type="compositionally biased region" description="Acidic residues" evidence="1">
    <location>
        <begin position="373"/>
        <end position="389"/>
    </location>
</feature>
<dbReference type="EMBL" id="JAHUZD010000067">
    <property type="protein sequence ID" value="KAI3405151.2"/>
    <property type="molecule type" value="Genomic_DNA"/>
</dbReference>
<reference evidence="3" key="1">
    <citation type="journal article" date="2022" name="DNA Res.">
        <title>Genome analysis of five recently described species of the CUG-Ser clade uncovers Candida theae as a new hybrid lineage with pathogenic potential in the Candida parapsilosis species complex.</title>
        <authorList>
            <person name="Mixao V."/>
            <person name="Del Olmo V."/>
            <person name="Hegedusova E."/>
            <person name="Saus E."/>
            <person name="Pryszcz L."/>
            <person name="Cillingova A."/>
            <person name="Nosek J."/>
            <person name="Gabaldon T."/>
        </authorList>
    </citation>
    <scope>NUCLEOTIDE SEQUENCE</scope>
    <source>
        <strain evidence="3">CBS 10844</strain>
    </source>
</reference>
<feature type="region of interest" description="Disordered" evidence="1">
    <location>
        <begin position="244"/>
        <end position="264"/>
    </location>
</feature>
<sequence length="760" mass="83861">MTTIVAIKSVDTTTGATPNANKSTATTAISSASSTTNYTISPPSTVSSSPILFYQQNSPSPTISSNESLDTIKSSSSTIKQQQQQQQQQPKQQPMSITLVQPQPMSISTTVHISIKPPSPSPQASSSSSSSSSQLTSQPKKKKLLNIPNYYVPPKNNYTLSSTSLSSSSSSPSIDTQQRPQQQQTQPPPPSSLSSSSQSSSSQSSLSLSSSKPQPPKLVRKKSGELVKSSLRLNRSSLLQRSLSSPNFISNNHNSNGSESPRKSVRFASRLTNVKMFDEMESPASVSSRNSPCDSPPNELSSVTINRRRRTRRGATDLNGRPILSDLDDLLDVAREDYDFEMLMKMNSKPKNFQTDSRNKNHFDWNWSTSSSSDEENEQDEEEEDEGREEEAKGYVREYRLLKHNLPKYRSFNGNDDKIWISSAYLLKSSDKTHLCGFIQVQNLAYEKDLMLKMTLDDWKTSFRFGGKSIISFVKSIDNHIDEFKFMINLKDIEDVNGSSGKQVQHLQNGNDNVSVIKRRLQLCVRYQVAGCEYWANNSGNNYVFEINEILRKPFTIKSSGDGVHGIQFRRKSMGSAASTASMEEVCSKLLQHQQNTTLGHLNLKMNELSLFNNFQESISTTTTTTNVNITNTMTNKNSTTPASRRPLLNKSYSLNDICGNNFKYSNLQSTMDHRNLIGGGGGGGEEKGALYADIDYTDLVKKFCFANSNSNIHLQSGNKTNKVSAGIGRSMSPSGNGGCAVAQSVASTFQHFSDSSIHI</sequence>
<dbReference type="Proteomes" id="UP001202479">
    <property type="component" value="Unassembled WGS sequence"/>
</dbReference>
<feature type="region of interest" description="Disordered" evidence="1">
    <location>
        <begin position="280"/>
        <end position="321"/>
    </location>
</feature>
<feature type="compositionally biased region" description="Low complexity" evidence="1">
    <location>
        <begin position="19"/>
        <end position="51"/>
    </location>
</feature>
<feature type="compositionally biased region" description="Polar residues" evidence="1">
    <location>
        <begin position="95"/>
        <end position="112"/>
    </location>
</feature>
<feature type="compositionally biased region" description="Low complexity" evidence="1">
    <location>
        <begin position="159"/>
        <end position="185"/>
    </location>
</feature>
<evidence type="ECO:0000313" key="3">
    <source>
        <dbReference type="EMBL" id="KAI3405151.2"/>
    </source>
</evidence>
<dbReference type="GO" id="GO:0008157">
    <property type="term" value="F:protein phosphatase 1 binding"/>
    <property type="evidence" value="ECO:0007669"/>
    <property type="project" value="TreeGrafter"/>
</dbReference>
<proteinExistence type="predicted"/>
<gene>
    <name evidence="3" type="ORF">KGF56_002107</name>
</gene>
<feature type="compositionally biased region" description="Polar residues" evidence="1">
    <location>
        <begin position="246"/>
        <end position="259"/>
    </location>
</feature>
<dbReference type="GO" id="GO:0000164">
    <property type="term" value="C:protein phosphatase type 1 complex"/>
    <property type="evidence" value="ECO:0007669"/>
    <property type="project" value="TreeGrafter"/>
</dbReference>
<feature type="compositionally biased region" description="Low complexity" evidence="1">
    <location>
        <begin position="122"/>
        <end position="138"/>
    </location>
</feature>
<dbReference type="GO" id="GO:0005979">
    <property type="term" value="P:regulation of glycogen biosynthetic process"/>
    <property type="evidence" value="ECO:0007669"/>
    <property type="project" value="TreeGrafter"/>
</dbReference>
<evidence type="ECO:0000313" key="4">
    <source>
        <dbReference type="Proteomes" id="UP001202479"/>
    </source>
</evidence>
<dbReference type="PANTHER" id="PTHR12307:SF36">
    <property type="entry name" value="GLYCOGEN-BINDING SUBUNIT 76A"/>
    <property type="match status" value="1"/>
</dbReference>
<feature type="domain" description="CBM21" evidence="2">
    <location>
        <begin position="413"/>
        <end position="546"/>
    </location>
</feature>
<evidence type="ECO:0000259" key="2">
    <source>
        <dbReference type="PROSITE" id="PS51159"/>
    </source>
</evidence>
<dbReference type="Gene3D" id="2.60.40.2440">
    <property type="entry name" value="Carbohydrate binding type-21 domain"/>
    <property type="match status" value="1"/>
</dbReference>
<dbReference type="PROSITE" id="PS51159">
    <property type="entry name" value="CBM21"/>
    <property type="match status" value="1"/>
</dbReference>
<name>A0AAI9WYS6_9ASCO</name>
<dbReference type="AlphaFoldDB" id="A0AAI9WYS6"/>
<dbReference type="PANTHER" id="PTHR12307">
    <property type="entry name" value="PROTEIN PHOSPHATASE 1 REGULATORY SUBUNIT"/>
    <property type="match status" value="1"/>
</dbReference>
<feature type="compositionally biased region" description="Low complexity" evidence="1">
    <location>
        <begin position="80"/>
        <end position="94"/>
    </location>
</feature>
<evidence type="ECO:0000256" key="1">
    <source>
        <dbReference type="SAM" id="MobiDB-lite"/>
    </source>
</evidence>
<accession>A0AAI9WYS6</accession>
<feature type="compositionally biased region" description="Polar residues" evidence="1">
    <location>
        <begin position="284"/>
        <end position="305"/>
    </location>
</feature>
<feature type="compositionally biased region" description="Low complexity" evidence="1">
    <location>
        <begin position="192"/>
        <end position="212"/>
    </location>
</feature>
<dbReference type="RefSeq" id="XP_049180896.1">
    <property type="nucleotide sequence ID" value="XM_049323301.1"/>
</dbReference>
<keyword evidence="4" id="KW-1185">Reference proteome</keyword>
<comment type="caution">
    <text evidence="3">The sequence shown here is derived from an EMBL/GenBank/DDBJ whole genome shotgun (WGS) entry which is preliminary data.</text>
</comment>
<dbReference type="GeneID" id="73379724"/>
<dbReference type="InterPro" id="IPR038175">
    <property type="entry name" value="CBM21_dom_sf"/>
</dbReference>
<dbReference type="Pfam" id="PF03370">
    <property type="entry name" value="CBM_21"/>
    <property type="match status" value="1"/>
</dbReference>
<organism evidence="3 4">
    <name type="scientific">Candida oxycetoniae</name>
    <dbReference type="NCBI Taxonomy" id="497107"/>
    <lineage>
        <taxon>Eukaryota</taxon>
        <taxon>Fungi</taxon>
        <taxon>Dikarya</taxon>
        <taxon>Ascomycota</taxon>
        <taxon>Saccharomycotina</taxon>
        <taxon>Pichiomycetes</taxon>
        <taxon>Debaryomycetaceae</taxon>
        <taxon>Candida/Lodderomyces clade</taxon>
        <taxon>Candida</taxon>
    </lineage>
</organism>
<feature type="region of interest" description="Disordered" evidence="1">
    <location>
        <begin position="1"/>
        <end position="228"/>
    </location>
</feature>
<protein>
    <recommendedName>
        <fullName evidence="2">CBM21 domain-containing protein</fullName>
    </recommendedName>
</protein>
<dbReference type="InterPro" id="IPR050782">
    <property type="entry name" value="PP1_regulatory_subunit_3"/>
</dbReference>
<dbReference type="GO" id="GO:2001069">
    <property type="term" value="F:glycogen binding"/>
    <property type="evidence" value="ECO:0007669"/>
    <property type="project" value="TreeGrafter"/>
</dbReference>
<feature type="compositionally biased region" description="Polar residues" evidence="1">
    <location>
        <begin position="54"/>
        <end position="79"/>
    </location>
</feature>